<dbReference type="InterPro" id="IPR036028">
    <property type="entry name" value="SH3-like_dom_sf"/>
</dbReference>
<proteinExistence type="predicted"/>
<evidence type="ECO:0000256" key="2">
    <source>
        <dbReference type="PROSITE-ProRule" id="PRU00192"/>
    </source>
</evidence>
<dbReference type="InterPro" id="IPR036034">
    <property type="entry name" value="PDZ_sf"/>
</dbReference>
<evidence type="ECO:0000313" key="6">
    <source>
        <dbReference type="Proteomes" id="UP001557470"/>
    </source>
</evidence>
<dbReference type="Proteomes" id="UP001557470">
    <property type="component" value="Unassembled WGS sequence"/>
</dbReference>
<dbReference type="Gene3D" id="2.30.30.40">
    <property type="entry name" value="SH3 Domains"/>
    <property type="match status" value="1"/>
</dbReference>
<dbReference type="EMBL" id="JAGEUA010000001">
    <property type="protein sequence ID" value="KAL1021858.1"/>
    <property type="molecule type" value="Genomic_DNA"/>
</dbReference>
<dbReference type="Pfam" id="PF00595">
    <property type="entry name" value="PDZ"/>
    <property type="match status" value="1"/>
</dbReference>
<dbReference type="Gene3D" id="2.30.42.10">
    <property type="match status" value="1"/>
</dbReference>
<dbReference type="InterPro" id="IPR001452">
    <property type="entry name" value="SH3_domain"/>
</dbReference>
<dbReference type="InterPro" id="IPR050716">
    <property type="entry name" value="MAGUK"/>
</dbReference>
<protein>
    <recommendedName>
        <fullName evidence="7">Membrane protein, palmitoylated 4-like</fullName>
    </recommendedName>
</protein>
<reference evidence="5 6" key="1">
    <citation type="submission" date="2024-06" db="EMBL/GenBank/DDBJ databases">
        <authorList>
            <person name="Pan Q."/>
            <person name="Wen M."/>
            <person name="Jouanno E."/>
            <person name="Zahm M."/>
            <person name="Klopp C."/>
            <person name="Cabau C."/>
            <person name="Louis A."/>
            <person name="Berthelot C."/>
            <person name="Parey E."/>
            <person name="Roest Crollius H."/>
            <person name="Montfort J."/>
            <person name="Robinson-Rechavi M."/>
            <person name="Bouchez O."/>
            <person name="Lampietro C."/>
            <person name="Lopez Roques C."/>
            <person name="Donnadieu C."/>
            <person name="Postlethwait J."/>
            <person name="Bobe J."/>
            <person name="Verreycken H."/>
            <person name="Guiguen Y."/>
        </authorList>
    </citation>
    <scope>NUCLEOTIDE SEQUENCE [LARGE SCALE GENOMIC DNA]</scope>
    <source>
        <strain evidence="5">Up_M1</strain>
        <tissue evidence="5">Testis</tissue>
    </source>
</reference>
<dbReference type="AlphaFoldDB" id="A0ABD0XKC5"/>
<sequence>MRRFPVIFPSPIAMGATIKRSDVTGEIFVARVIHGGLADRSGLLHAGDRIIEVNSYPVEGLEPEQVIEILAQSHGTLMFKVVPITDRPVHNHTMLYVRAMADYSPQQDTAIPCAEAGMAFRKGDVLEIVDQSDALWWQAKELPSTSTCAGLIPSTNTLRRKQREFWWSQTYQHPTCIKT</sequence>
<keyword evidence="6" id="KW-1185">Reference proteome</keyword>
<dbReference type="PROSITE" id="PS50002">
    <property type="entry name" value="SH3"/>
    <property type="match status" value="1"/>
</dbReference>
<accession>A0ABD0XKC5</accession>
<evidence type="ECO:0008006" key="7">
    <source>
        <dbReference type="Google" id="ProtNLM"/>
    </source>
</evidence>
<dbReference type="PANTHER" id="PTHR23122">
    <property type="entry name" value="MEMBRANE-ASSOCIATED GUANYLATE KINASE MAGUK"/>
    <property type="match status" value="1"/>
</dbReference>
<feature type="domain" description="SH3" evidence="3">
    <location>
        <begin position="92"/>
        <end position="162"/>
    </location>
</feature>
<dbReference type="InterPro" id="IPR001478">
    <property type="entry name" value="PDZ"/>
</dbReference>
<feature type="domain" description="PDZ" evidence="4">
    <location>
        <begin position="14"/>
        <end position="85"/>
    </location>
</feature>
<organism evidence="5 6">
    <name type="scientific">Umbra pygmaea</name>
    <name type="common">Eastern mudminnow</name>
    <dbReference type="NCBI Taxonomy" id="75934"/>
    <lineage>
        <taxon>Eukaryota</taxon>
        <taxon>Metazoa</taxon>
        <taxon>Chordata</taxon>
        <taxon>Craniata</taxon>
        <taxon>Vertebrata</taxon>
        <taxon>Euteleostomi</taxon>
        <taxon>Actinopterygii</taxon>
        <taxon>Neopterygii</taxon>
        <taxon>Teleostei</taxon>
        <taxon>Protacanthopterygii</taxon>
        <taxon>Esociformes</taxon>
        <taxon>Umbridae</taxon>
        <taxon>Umbra</taxon>
    </lineage>
</organism>
<gene>
    <name evidence="5" type="ORF">UPYG_G00018950</name>
</gene>
<dbReference type="SUPFAM" id="SSF50156">
    <property type="entry name" value="PDZ domain-like"/>
    <property type="match status" value="1"/>
</dbReference>
<evidence type="ECO:0000313" key="5">
    <source>
        <dbReference type="EMBL" id="KAL1021858.1"/>
    </source>
</evidence>
<dbReference type="SUPFAM" id="SSF50044">
    <property type="entry name" value="SH3-domain"/>
    <property type="match status" value="1"/>
</dbReference>
<dbReference type="SMART" id="SM00228">
    <property type="entry name" value="PDZ"/>
    <property type="match status" value="1"/>
</dbReference>
<evidence type="ECO:0000256" key="1">
    <source>
        <dbReference type="ARBA" id="ARBA00022443"/>
    </source>
</evidence>
<evidence type="ECO:0000259" key="3">
    <source>
        <dbReference type="PROSITE" id="PS50002"/>
    </source>
</evidence>
<dbReference type="PROSITE" id="PS50106">
    <property type="entry name" value="PDZ"/>
    <property type="match status" value="1"/>
</dbReference>
<keyword evidence="1 2" id="KW-0728">SH3 domain</keyword>
<comment type="caution">
    <text evidence="5">The sequence shown here is derived from an EMBL/GenBank/DDBJ whole genome shotgun (WGS) entry which is preliminary data.</text>
</comment>
<name>A0ABD0XKC5_UMBPY</name>
<evidence type="ECO:0000259" key="4">
    <source>
        <dbReference type="PROSITE" id="PS50106"/>
    </source>
</evidence>